<dbReference type="InterPro" id="IPR008927">
    <property type="entry name" value="6-PGluconate_DH-like_C_sf"/>
</dbReference>
<dbReference type="PANTHER" id="PTHR11645">
    <property type="entry name" value="PYRROLINE-5-CARBOXYLATE REDUCTASE"/>
    <property type="match status" value="1"/>
</dbReference>
<evidence type="ECO:0000259" key="8">
    <source>
        <dbReference type="Pfam" id="PF03807"/>
    </source>
</evidence>
<evidence type="ECO:0000256" key="4">
    <source>
        <dbReference type="HAMAP-Rule" id="MF_01925"/>
    </source>
</evidence>
<dbReference type="PANTHER" id="PTHR11645:SF0">
    <property type="entry name" value="PYRROLINE-5-CARBOXYLATE REDUCTASE 3"/>
    <property type="match status" value="1"/>
</dbReference>
<evidence type="ECO:0000256" key="5">
    <source>
        <dbReference type="NCBIfam" id="TIGR00112"/>
    </source>
</evidence>
<comment type="similarity">
    <text evidence="1 4 7">Belongs to the pyrroline-5-carboxylate reductase family.</text>
</comment>
<feature type="domain" description="Pyrroline-5-carboxylate reductase dimerisation" evidence="9">
    <location>
        <begin position="151"/>
        <end position="256"/>
    </location>
</feature>
<dbReference type="InterPro" id="IPR029036">
    <property type="entry name" value="P5CR_dimer"/>
</dbReference>
<dbReference type="GO" id="GO:0004735">
    <property type="term" value="F:pyrroline-5-carboxylate reductase activity"/>
    <property type="evidence" value="ECO:0007669"/>
    <property type="project" value="UniProtKB-UniRule"/>
</dbReference>
<feature type="domain" description="Pyrroline-5-carboxylate reductase catalytic N-terminal" evidence="8">
    <location>
        <begin position="5"/>
        <end position="88"/>
    </location>
</feature>
<protein>
    <recommendedName>
        <fullName evidence="4 5">Pyrroline-5-carboxylate reductase</fullName>
        <shortName evidence="4">P5C reductase</shortName>
        <shortName evidence="4">P5CR</shortName>
        <ecNumber evidence="4 5">1.5.1.2</ecNumber>
    </recommendedName>
    <alternativeName>
        <fullName evidence="4">PCA reductase</fullName>
    </alternativeName>
</protein>
<keyword evidence="11" id="KW-1185">Reference proteome</keyword>
<dbReference type="EC" id="1.5.1.2" evidence="4 5"/>
<dbReference type="Pfam" id="PF14748">
    <property type="entry name" value="P5CR_dimer"/>
    <property type="match status" value="1"/>
</dbReference>
<dbReference type="Gene3D" id="3.40.50.720">
    <property type="entry name" value="NAD(P)-binding Rossmann-like Domain"/>
    <property type="match status" value="1"/>
</dbReference>
<gene>
    <name evidence="4" type="primary">proC</name>
    <name evidence="10" type="ORF">FPZ54_16930</name>
</gene>
<keyword evidence="4" id="KW-0963">Cytoplasm</keyword>
<keyword evidence="3 4" id="KW-0560">Oxidoreductase</keyword>
<accession>A0A518RJC3</accession>
<dbReference type="SUPFAM" id="SSF48179">
    <property type="entry name" value="6-phosphogluconate dehydrogenase C-terminal domain-like"/>
    <property type="match status" value="1"/>
</dbReference>
<organism evidence="10 11">
    <name type="scientific">Sphingomonas suaedae</name>
    <dbReference type="NCBI Taxonomy" id="2599297"/>
    <lineage>
        <taxon>Bacteria</taxon>
        <taxon>Pseudomonadati</taxon>
        <taxon>Pseudomonadota</taxon>
        <taxon>Alphaproteobacteria</taxon>
        <taxon>Sphingomonadales</taxon>
        <taxon>Sphingomonadaceae</taxon>
        <taxon>Sphingomonas</taxon>
    </lineage>
</organism>
<feature type="binding site" evidence="6">
    <location>
        <begin position="6"/>
        <end position="11"/>
    </location>
    <ligand>
        <name>NADP(+)</name>
        <dbReference type="ChEBI" id="CHEBI:58349"/>
    </ligand>
</feature>
<dbReference type="GO" id="GO:0005737">
    <property type="term" value="C:cytoplasm"/>
    <property type="evidence" value="ECO:0007669"/>
    <property type="project" value="UniProtKB-SubCell"/>
</dbReference>
<comment type="function">
    <text evidence="4">Catalyzes the reduction of 1-pyrroline-5-carboxylate (PCA) to L-proline.</text>
</comment>
<dbReference type="KEGG" id="ssua:FPZ54_16930"/>
<evidence type="ECO:0000256" key="2">
    <source>
        <dbReference type="ARBA" id="ARBA00022857"/>
    </source>
</evidence>
<dbReference type="PIRSF" id="PIRSF000193">
    <property type="entry name" value="Pyrrol-5-carb_rd"/>
    <property type="match status" value="1"/>
</dbReference>
<dbReference type="NCBIfam" id="TIGR00112">
    <property type="entry name" value="proC"/>
    <property type="match status" value="1"/>
</dbReference>
<reference evidence="10 11" key="1">
    <citation type="submission" date="2019-07" db="EMBL/GenBank/DDBJ databases">
        <title>Sphingomonas alkalisoli sp. nov., isolated from rhizosphere soil of Suaedae salsa.</title>
        <authorList>
            <person name="Zhang H."/>
            <person name="Xu L."/>
            <person name="Zhang J.-X."/>
            <person name="Sun J.-Q."/>
        </authorList>
    </citation>
    <scope>NUCLEOTIDE SEQUENCE [LARGE SCALE GENOMIC DNA]</scope>
    <source>
        <strain evidence="10 11">XS-10</strain>
    </source>
</reference>
<dbReference type="SUPFAM" id="SSF51735">
    <property type="entry name" value="NAD(P)-binding Rossmann-fold domains"/>
    <property type="match status" value="1"/>
</dbReference>
<dbReference type="InterPro" id="IPR053790">
    <property type="entry name" value="P5CR-like_CS"/>
</dbReference>
<dbReference type="Gene3D" id="1.10.3730.10">
    <property type="entry name" value="ProC C-terminal domain-like"/>
    <property type="match status" value="1"/>
</dbReference>
<proteinExistence type="inferred from homology"/>
<evidence type="ECO:0000256" key="7">
    <source>
        <dbReference type="RuleBase" id="RU003903"/>
    </source>
</evidence>
<dbReference type="UniPathway" id="UPA00098">
    <property type="reaction ID" value="UER00361"/>
</dbReference>
<comment type="catalytic activity">
    <reaction evidence="4">
        <text>L-proline + NAD(+) = (S)-1-pyrroline-5-carboxylate + NADH + 2 H(+)</text>
        <dbReference type="Rhea" id="RHEA:14105"/>
        <dbReference type="ChEBI" id="CHEBI:15378"/>
        <dbReference type="ChEBI" id="CHEBI:17388"/>
        <dbReference type="ChEBI" id="CHEBI:57540"/>
        <dbReference type="ChEBI" id="CHEBI:57945"/>
        <dbReference type="ChEBI" id="CHEBI:60039"/>
        <dbReference type="EC" id="1.5.1.2"/>
    </reaction>
</comment>
<evidence type="ECO:0000256" key="1">
    <source>
        <dbReference type="ARBA" id="ARBA00005525"/>
    </source>
</evidence>
<comment type="pathway">
    <text evidence="4 7">Amino-acid biosynthesis; L-proline biosynthesis; L-proline from L-glutamate 5-semialdehyde: step 1/1.</text>
</comment>
<name>A0A518RJC3_9SPHN</name>
<feature type="binding site" evidence="6">
    <location>
        <begin position="59"/>
        <end position="62"/>
    </location>
    <ligand>
        <name>NADP(+)</name>
        <dbReference type="ChEBI" id="CHEBI:58349"/>
    </ligand>
</feature>
<dbReference type="OrthoDB" id="9805754at2"/>
<keyword evidence="4 7" id="KW-0028">Amino-acid biosynthesis</keyword>
<evidence type="ECO:0000256" key="3">
    <source>
        <dbReference type="ARBA" id="ARBA00023002"/>
    </source>
</evidence>
<dbReference type="InterPro" id="IPR000304">
    <property type="entry name" value="Pyrroline-COOH_reductase"/>
</dbReference>
<dbReference type="Pfam" id="PF03807">
    <property type="entry name" value="F420_oxidored"/>
    <property type="match status" value="1"/>
</dbReference>
<evidence type="ECO:0000259" key="9">
    <source>
        <dbReference type="Pfam" id="PF14748"/>
    </source>
</evidence>
<evidence type="ECO:0000256" key="6">
    <source>
        <dbReference type="PIRSR" id="PIRSR000193-1"/>
    </source>
</evidence>
<keyword evidence="2 4" id="KW-0521">NADP</keyword>
<dbReference type="PROSITE" id="PS00521">
    <property type="entry name" value="P5CR"/>
    <property type="match status" value="1"/>
</dbReference>
<dbReference type="Proteomes" id="UP000318055">
    <property type="component" value="Chromosome"/>
</dbReference>
<dbReference type="RefSeq" id="WP_145848996.1">
    <property type="nucleotide sequence ID" value="NZ_CP042239.1"/>
</dbReference>
<comment type="subcellular location">
    <subcellularLocation>
        <location evidence="4">Cytoplasm</location>
    </subcellularLocation>
</comment>
<dbReference type="HAMAP" id="MF_01925">
    <property type="entry name" value="P5C_reductase"/>
    <property type="match status" value="1"/>
</dbReference>
<keyword evidence="4 7" id="KW-0641">Proline biosynthesis</keyword>
<dbReference type="AlphaFoldDB" id="A0A518RJC3"/>
<dbReference type="GO" id="GO:0055129">
    <property type="term" value="P:L-proline biosynthetic process"/>
    <property type="evidence" value="ECO:0007669"/>
    <property type="project" value="UniProtKB-UniRule"/>
</dbReference>
<evidence type="ECO:0000313" key="11">
    <source>
        <dbReference type="Proteomes" id="UP000318055"/>
    </source>
</evidence>
<evidence type="ECO:0000313" key="10">
    <source>
        <dbReference type="EMBL" id="QDX27521.1"/>
    </source>
</evidence>
<dbReference type="FunFam" id="1.10.3730.10:FF:000001">
    <property type="entry name" value="Pyrroline-5-carboxylate reductase"/>
    <property type="match status" value="1"/>
</dbReference>
<dbReference type="EMBL" id="CP042239">
    <property type="protein sequence ID" value="QDX27521.1"/>
    <property type="molecule type" value="Genomic_DNA"/>
</dbReference>
<comment type="catalytic activity">
    <reaction evidence="4 7">
        <text>L-proline + NADP(+) = (S)-1-pyrroline-5-carboxylate + NADPH + 2 H(+)</text>
        <dbReference type="Rhea" id="RHEA:14109"/>
        <dbReference type="ChEBI" id="CHEBI:15378"/>
        <dbReference type="ChEBI" id="CHEBI:17388"/>
        <dbReference type="ChEBI" id="CHEBI:57783"/>
        <dbReference type="ChEBI" id="CHEBI:58349"/>
        <dbReference type="ChEBI" id="CHEBI:60039"/>
        <dbReference type="EC" id="1.5.1.2"/>
    </reaction>
</comment>
<sequence>MDVLLIGCGRMGGAMARGWRGVHRVLVFDPMASELPEGAERVDALADVEPDGDLAVVLAVKPQIFPSIGESLRPIAARDALFVSIMAGITLQGLGDSLGSGRLVRTMPNTPAAIGQGITAAVAGRDVRMSDFATVNELLAPTGAVVWLDDERQIDAVTAVSGSGPAYFFRFTEALAKAGAQAGLSADVAMQLARATFTGAAALAGADSAELAELRQQVTSPGGTTAAGLAQMDQDDAIDRLARAVVDAAAARSRELAG</sequence>
<dbReference type="InterPro" id="IPR036291">
    <property type="entry name" value="NAD(P)-bd_dom_sf"/>
</dbReference>
<dbReference type="InterPro" id="IPR028939">
    <property type="entry name" value="P5C_Rdtase_cat_N"/>
</dbReference>